<keyword evidence="6" id="KW-0746">Sphingolipid metabolism</keyword>
<dbReference type="PRINTS" id="PR00081">
    <property type="entry name" value="GDHRDH"/>
</dbReference>
<sequence>MFWNSERWNPAGKHVYITGGSSGLGLALAKSLASQGAHVSIVARDKAKLSTAIAEIEKSRQRPEQIFQSFSHSLFTADESRAALEDVTTKHDGLSPDAVFLCAGNSTPKFFVEYTDNELKEGMDSGYWAQAWTARAISRLMVQQSRTGKIVFVSSTLGLMTLPGYGAYLPAKHALRGLADMLRVELLLYGIDVHIFFPPTMLTPGYEAENQVKPRITREFEEDDTPLTPEDAAATLLKGVRCGDFQITGNFITELFRASSREASPRRNWLVDGLFDFISYIAVPIWASSVDRKVRGHREEHLHWLEENSILKPPVP</sequence>
<evidence type="ECO:0000256" key="11">
    <source>
        <dbReference type="ARBA" id="ARBA00048930"/>
    </source>
</evidence>
<dbReference type="InterPro" id="IPR045022">
    <property type="entry name" value="KDSR-like"/>
</dbReference>
<evidence type="ECO:0000256" key="8">
    <source>
        <dbReference type="ARBA" id="ARBA00023098"/>
    </source>
</evidence>
<comment type="pathway">
    <text evidence="3">Sphingolipid metabolism.</text>
</comment>
<evidence type="ECO:0000256" key="3">
    <source>
        <dbReference type="ARBA" id="ARBA00004991"/>
    </source>
</evidence>
<comment type="catalytic activity">
    <reaction evidence="11">
        <text>sphinganine + NADP(+) = 3-oxosphinganine + NADPH + H(+)</text>
        <dbReference type="Rhea" id="RHEA:22640"/>
        <dbReference type="ChEBI" id="CHEBI:15378"/>
        <dbReference type="ChEBI" id="CHEBI:57783"/>
        <dbReference type="ChEBI" id="CHEBI:57817"/>
        <dbReference type="ChEBI" id="CHEBI:58299"/>
        <dbReference type="ChEBI" id="CHEBI:58349"/>
        <dbReference type="EC" id="1.1.1.102"/>
    </reaction>
    <physiologicalReaction direction="right-to-left" evidence="11">
        <dbReference type="Rhea" id="RHEA:22642"/>
    </physiologicalReaction>
</comment>
<evidence type="ECO:0000256" key="1">
    <source>
        <dbReference type="ARBA" id="ARBA00004240"/>
    </source>
</evidence>
<dbReference type="STRING" id="747525.W4JMY8"/>
<organism evidence="12 13">
    <name type="scientific">Heterobasidion irregulare (strain TC 32-1)</name>
    <dbReference type="NCBI Taxonomy" id="747525"/>
    <lineage>
        <taxon>Eukaryota</taxon>
        <taxon>Fungi</taxon>
        <taxon>Dikarya</taxon>
        <taxon>Basidiomycota</taxon>
        <taxon>Agaricomycotina</taxon>
        <taxon>Agaricomycetes</taxon>
        <taxon>Russulales</taxon>
        <taxon>Bondarzewiaceae</taxon>
        <taxon>Heterobasidion</taxon>
        <taxon>Heterobasidion annosum species complex</taxon>
    </lineage>
</organism>
<evidence type="ECO:0000256" key="5">
    <source>
        <dbReference type="ARBA" id="ARBA00022857"/>
    </source>
</evidence>
<keyword evidence="13" id="KW-1185">Reference proteome</keyword>
<evidence type="ECO:0000256" key="9">
    <source>
        <dbReference type="ARBA" id="ARBA00026112"/>
    </source>
</evidence>
<dbReference type="PANTHER" id="PTHR43550">
    <property type="entry name" value="3-KETODIHYDROSPHINGOSINE REDUCTASE"/>
    <property type="match status" value="1"/>
</dbReference>
<protein>
    <recommendedName>
        <fullName evidence="9">3-dehydrosphinganine reductase</fullName>
        <ecNumber evidence="9">1.1.1.102</ecNumber>
    </recommendedName>
</protein>
<evidence type="ECO:0000256" key="2">
    <source>
        <dbReference type="ARBA" id="ARBA00004760"/>
    </source>
</evidence>
<dbReference type="PANTHER" id="PTHR43550:SF3">
    <property type="entry name" value="3-KETODIHYDROSPHINGOSINE REDUCTASE"/>
    <property type="match status" value="1"/>
</dbReference>
<dbReference type="GeneID" id="20673912"/>
<accession>W4JMY8</accession>
<dbReference type="GO" id="GO:0030148">
    <property type="term" value="P:sphingolipid biosynthetic process"/>
    <property type="evidence" value="ECO:0007669"/>
    <property type="project" value="InterPro"/>
</dbReference>
<proteinExistence type="predicted"/>
<dbReference type="GO" id="GO:0005789">
    <property type="term" value="C:endoplasmic reticulum membrane"/>
    <property type="evidence" value="ECO:0007669"/>
    <property type="project" value="TreeGrafter"/>
</dbReference>
<dbReference type="Pfam" id="PF00106">
    <property type="entry name" value="adh_short"/>
    <property type="match status" value="1"/>
</dbReference>
<gene>
    <name evidence="12" type="ORF">HETIRDRAFT_423527</name>
</gene>
<dbReference type="OrthoDB" id="10267115at2759"/>
<evidence type="ECO:0000256" key="4">
    <source>
        <dbReference type="ARBA" id="ARBA00022824"/>
    </source>
</evidence>
<keyword evidence="4" id="KW-0256">Endoplasmic reticulum</keyword>
<dbReference type="RefSeq" id="XP_009553385.1">
    <property type="nucleotide sequence ID" value="XM_009555090.1"/>
</dbReference>
<evidence type="ECO:0000313" key="13">
    <source>
        <dbReference type="Proteomes" id="UP000030671"/>
    </source>
</evidence>
<dbReference type="Gene3D" id="3.40.50.720">
    <property type="entry name" value="NAD(P)-binding Rossmann-like Domain"/>
    <property type="match status" value="1"/>
</dbReference>
<comment type="function">
    <text evidence="10">Catalyzes the reduction of 3'-oxosphinganine (3-ketodihydrosphingosine/KDS) to sphinganine (dihydrosphingosine/DHS), the second step of de novo sphingolipid biosynthesis.</text>
</comment>
<dbReference type="CDD" id="cd08939">
    <property type="entry name" value="KDSR-like_SDR_c"/>
    <property type="match status" value="1"/>
</dbReference>
<dbReference type="AlphaFoldDB" id="W4JMY8"/>
<dbReference type="Proteomes" id="UP000030671">
    <property type="component" value="Unassembled WGS sequence"/>
</dbReference>
<evidence type="ECO:0000256" key="7">
    <source>
        <dbReference type="ARBA" id="ARBA00023002"/>
    </source>
</evidence>
<dbReference type="SUPFAM" id="SSF51735">
    <property type="entry name" value="NAD(P)-binding Rossmann-fold domains"/>
    <property type="match status" value="1"/>
</dbReference>
<reference evidence="12 13" key="1">
    <citation type="journal article" date="2012" name="New Phytol.">
        <title>Insight into trade-off between wood decay and parasitism from the genome of a fungal forest pathogen.</title>
        <authorList>
            <person name="Olson A."/>
            <person name="Aerts A."/>
            <person name="Asiegbu F."/>
            <person name="Belbahri L."/>
            <person name="Bouzid O."/>
            <person name="Broberg A."/>
            <person name="Canback B."/>
            <person name="Coutinho P.M."/>
            <person name="Cullen D."/>
            <person name="Dalman K."/>
            <person name="Deflorio G."/>
            <person name="van Diepen L.T."/>
            <person name="Dunand C."/>
            <person name="Duplessis S."/>
            <person name="Durling M."/>
            <person name="Gonthier P."/>
            <person name="Grimwood J."/>
            <person name="Fossdal C.G."/>
            <person name="Hansson D."/>
            <person name="Henrissat B."/>
            <person name="Hietala A."/>
            <person name="Himmelstrand K."/>
            <person name="Hoffmeister D."/>
            <person name="Hogberg N."/>
            <person name="James T.Y."/>
            <person name="Karlsson M."/>
            <person name="Kohler A."/>
            <person name="Kues U."/>
            <person name="Lee Y.H."/>
            <person name="Lin Y.C."/>
            <person name="Lind M."/>
            <person name="Lindquist E."/>
            <person name="Lombard V."/>
            <person name="Lucas S."/>
            <person name="Lunden K."/>
            <person name="Morin E."/>
            <person name="Murat C."/>
            <person name="Park J."/>
            <person name="Raffaello T."/>
            <person name="Rouze P."/>
            <person name="Salamov A."/>
            <person name="Schmutz J."/>
            <person name="Solheim H."/>
            <person name="Stahlberg J."/>
            <person name="Velez H."/>
            <person name="de Vries R.P."/>
            <person name="Wiebenga A."/>
            <person name="Woodward S."/>
            <person name="Yakovlev I."/>
            <person name="Garbelotto M."/>
            <person name="Martin F."/>
            <person name="Grigoriev I.V."/>
            <person name="Stenlid J."/>
        </authorList>
    </citation>
    <scope>NUCLEOTIDE SEQUENCE [LARGE SCALE GENOMIC DNA]</scope>
    <source>
        <strain evidence="12 13">TC 32-1</strain>
    </source>
</reference>
<dbReference type="KEGG" id="hir:HETIRDRAFT_423527"/>
<dbReference type="EC" id="1.1.1.102" evidence="9"/>
<dbReference type="GO" id="GO:0006666">
    <property type="term" value="P:3-keto-sphinganine metabolic process"/>
    <property type="evidence" value="ECO:0007669"/>
    <property type="project" value="InterPro"/>
</dbReference>
<keyword evidence="5" id="KW-0521">NADP</keyword>
<dbReference type="InterPro" id="IPR002347">
    <property type="entry name" value="SDR_fam"/>
</dbReference>
<dbReference type="InterPro" id="IPR036291">
    <property type="entry name" value="NAD(P)-bd_dom_sf"/>
</dbReference>
<dbReference type="GO" id="GO:0047560">
    <property type="term" value="F:3-dehydrosphinganine reductase activity"/>
    <property type="evidence" value="ECO:0007669"/>
    <property type="project" value="UniProtKB-EC"/>
</dbReference>
<evidence type="ECO:0000256" key="10">
    <source>
        <dbReference type="ARBA" id="ARBA00044737"/>
    </source>
</evidence>
<comment type="subcellular location">
    <subcellularLocation>
        <location evidence="1">Endoplasmic reticulum</location>
    </subcellularLocation>
</comment>
<dbReference type="EMBL" id="KI925467">
    <property type="protein sequence ID" value="ETW74922.1"/>
    <property type="molecule type" value="Genomic_DNA"/>
</dbReference>
<dbReference type="HOGENOM" id="CLU_010194_3_0_1"/>
<evidence type="ECO:0000313" key="12">
    <source>
        <dbReference type="EMBL" id="ETW74922.1"/>
    </source>
</evidence>
<dbReference type="FunFam" id="3.40.50.720:FF:000468">
    <property type="entry name" value="Short-chain dehydrogenase, putative"/>
    <property type="match status" value="1"/>
</dbReference>
<evidence type="ECO:0000256" key="6">
    <source>
        <dbReference type="ARBA" id="ARBA00022919"/>
    </source>
</evidence>
<dbReference type="FunCoup" id="W4JMY8">
    <property type="interactions" value="112"/>
</dbReference>
<dbReference type="InParanoid" id="W4JMY8"/>
<keyword evidence="7" id="KW-0560">Oxidoreductase</keyword>
<keyword evidence="8" id="KW-0443">Lipid metabolism</keyword>
<dbReference type="eggNOG" id="KOG1210">
    <property type="taxonomic scope" value="Eukaryota"/>
</dbReference>
<name>W4JMY8_HETIT</name>
<comment type="pathway">
    <text evidence="2">Lipid metabolism; sphingolipid metabolism.</text>
</comment>